<dbReference type="GeneID" id="112461756"/>
<dbReference type="RefSeq" id="XP_024882903.1">
    <property type="nucleotide sequence ID" value="XM_025027135.1"/>
</dbReference>
<feature type="domain" description="DUF5641" evidence="1">
    <location>
        <begin position="259"/>
        <end position="329"/>
    </location>
</feature>
<reference evidence="3" key="1">
    <citation type="submission" date="2025-08" db="UniProtKB">
        <authorList>
            <consortium name="RefSeq"/>
        </authorList>
    </citation>
    <scope>IDENTIFICATION</scope>
    <source>
        <tissue evidence="3">Whole body</tissue>
    </source>
</reference>
<dbReference type="Pfam" id="PF18701">
    <property type="entry name" value="DUF5641"/>
    <property type="match status" value="1"/>
</dbReference>
<dbReference type="OrthoDB" id="5920040at2759"/>
<gene>
    <name evidence="3" type="primary">LOC112461756</name>
</gene>
<proteinExistence type="predicted"/>
<protein>
    <submittedName>
        <fullName evidence="3">Uncharacterized protein LOC112461756</fullName>
    </submittedName>
</protein>
<accession>A0A6J1QLW5</accession>
<dbReference type="PANTHER" id="PTHR47331">
    <property type="entry name" value="PHD-TYPE DOMAIN-CONTAINING PROTEIN"/>
    <property type="match status" value="1"/>
</dbReference>
<dbReference type="InterPro" id="IPR040676">
    <property type="entry name" value="DUF5641"/>
</dbReference>
<dbReference type="AlphaFoldDB" id="A0A6J1QLW5"/>
<dbReference type="Proteomes" id="UP000504618">
    <property type="component" value="Unplaced"/>
</dbReference>
<name>A0A6J1QLW5_9HYME</name>
<dbReference type="PANTHER" id="PTHR47331:SF5">
    <property type="entry name" value="RIBONUCLEASE H"/>
    <property type="match status" value="1"/>
</dbReference>
<sequence length="360" mass="40010">MTQNLAQSLRLPKVRTSISVTGIGETHTSVRQAALITITPSASDTPAYSTSALVLKSLTRYLPNRSSFRIQWPHLKDLNLVDQNFAESDPIDVLIGADSFGALILDGVRKGAANKPIAQNTVLGWIISGPTGGERPGQRIDVEEISHTTQLTPEDQACEDHFLRTHYQNPDGRYVVRLPFKNGPSISIGESRNSALQNYLRAENRLKQEPTKAAEYHAFLKEYADLEHMQRVPDNEKPSDPTQIVFIPHHAVFWKSSATIRQRPKWRVAHESAKVGQMVLMQNALAPPCRWELGRITACHPGVDGLTQVVTVKTARSQYKRPIVKLCFLPIDINFSQSSAMADGVNTEPCNEGEVDDDQM</sequence>
<evidence type="ECO:0000313" key="2">
    <source>
        <dbReference type="Proteomes" id="UP000504618"/>
    </source>
</evidence>
<evidence type="ECO:0000259" key="1">
    <source>
        <dbReference type="Pfam" id="PF18701"/>
    </source>
</evidence>
<organism evidence="2 3">
    <name type="scientific">Temnothorax curvispinosus</name>
    <dbReference type="NCBI Taxonomy" id="300111"/>
    <lineage>
        <taxon>Eukaryota</taxon>
        <taxon>Metazoa</taxon>
        <taxon>Ecdysozoa</taxon>
        <taxon>Arthropoda</taxon>
        <taxon>Hexapoda</taxon>
        <taxon>Insecta</taxon>
        <taxon>Pterygota</taxon>
        <taxon>Neoptera</taxon>
        <taxon>Endopterygota</taxon>
        <taxon>Hymenoptera</taxon>
        <taxon>Apocrita</taxon>
        <taxon>Aculeata</taxon>
        <taxon>Formicoidea</taxon>
        <taxon>Formicidae</taxon>
        <taxon>Myrmicinae</taxon>
        <taxon>Temnothorax</taxon>
    </lineage>
</organism>
<evidence type="ECO:0000313" key="3">
    <source>
        <dbReference type="RefSeq" id="XP_024882903.1"/>
    </source>
</evidence>
<keyword evidence="2" id="KW-1185">Reference proteome</keyword>